<evidence type="ECO:0000313" key="3">
    <source>
        <dbReference type="EMBL" id="PWZ26892.1"/>
    </source>
</evidence>
<feature type="signal peptide" evidence="2">
    <location>
        <begin position="1"/>
        <end position="33"/>
    </location>
</feature>
<evidence type="ECO:0000256" key="1">
    <source>
        <dbReference type="SAM" id="MobiDB-lite"/>
    </source>
</evidence>
<evidence type="ECO:0000256" key="2">
    <source>
        <dbReference type="SAM" id="SignalP"/>
    </source>
</evidence>
<accession>A0A3L6F0Q8</accession>
<name>A0A3L6F0Q8_MAIZE</name>
<feature type="region of interest" description="Disordered" evidence="1">
    <location>
        <begin position="110"/>
        <end position="152"/>
    </location>
</feature>
<sequence>MAAAMTGSARASTGSLLVLLFVALAGAAAGASATVAFSSGDSNAAALLTTPASASPGQLNGIIQCLMGCFTQVFGCSFGCMGKQGADLPLCIISCDQKSVVCMVSCGLAPSPPSPSPPTPKPPAPKPPTPKPPGPPYTPPYAAAAVTGRTSA</sequence>
<comment type="caution">
    <text evidence="3">The sequence shown here is derived from an EMBL/GenBank/DDBJ whole genome shotgun (WGS) entry which is preliminary data.</text>
</comment>
<dbReference type="EMBL" id="NCVQ01000005">
    <property type="protein sequence ID" value="PWZ26892.1"/>
    <property type="molecule type" value="Genomic_DNA"/>
</dbReference>
<protein>
    <submittedName>
        <fullName evidence="3">Uncharacterized protein</fullName>
    </submittedName>
</protein>
<gene>
    <name evidence="3" type="ORF">Zm00014a_002971</name>
</gene>
<dbReference type="KEGG" id="zma:103653538"/>
<proteinExistence type="predicted"/>
<dbReference type="Proteomes" id="UP000251960">
    <property type="component" value="Chromosome 4"/>
</dbReference>
<dbReference type="AlphaFoldDB" id="A0A3L6F0Q8"/>
<dbReference type="OMA" id="LGCAFKC"/>
<keyword evidence="2" id="KW-0732">Signal</keyword>
<reference evidence="3 4" key="1">
    <citation type="journal article" date="2018" name="Nat. Genet.">
        <title>Extensive intraspecific gene order and gene structural variations between Mo17 and other maize genomes.</title>
        <authorList>
            <person name="Sun S."/>
            <person name="Zhou Y."/>
            <person name="Chen J."/>
            <person name="Shi J."/>
            <person name="Zhao H."/>
            <person name="Zhao H."/>
            <person name="Song W."/>
            <person name="Zhang M."/>
            <person name="Cui Y."/>
            <person name="Dong X."/>
            <person name="Liu H."/>
            <person name="Ma X."/>
            <person name="Jiao Y."/>
            <person name="Wang B."/>
            <person name="Wei X."/>
            <person name="Stein J.C."/>
            <person name="Glaubitz J.C."/>
            <person name="Lu F."/>
            <person name="Yu G."/>
            <person name="Liang C."/>
            <person name="Fengler K."/>
            <person name="Li B."/>
            <person name="Rafalski A."/>
            <person name="Schnable P.S."/>
            <person name="Ware D.H."/>
            <person name="Buckler E.S."/>
            <person name="Lai J."/>
        </authorList>
    </citation>
    <scope>NUCLEOTIDE SEQUENCE [LARGE SCALE GENOMIC DNA]</scope>
    <source>
        <strain evidence="4">cv. Missouri 17</strain>
        <tissue evidence="3">Seedling</tissue>
    </source>
</reference>
<dbReference type="OrthoDB" id="686411at2759"/>
<feature type="compositionally biased region" description="Pro residues" evidence="1">
    <location>
        <begin position="110"/>
        <end position="139"/>
    </location>
</feature>
<dbReference type="ExpressionAtlas" id="A0A3L6F0Q8">
    <property type="expression patterns" value="baseline"/>
</dbReference>
<evidence type="ECO:0000313" key="4">
    <source>
        <dbReference type="Proteomes" id="UP000251960"/>
    </source>
</evidence>
<organism evidence="3 4">
    <name type="scientific">Zea mays</name>
    <name type="common">Maize</name>
    <dbReference type="NCBI Taxonomy" id="4577"/>
    <lineage>
        <taxon>Eukaryota</taxon>
        <taxon>Viridiplantae</taxon>
        <taxon>Streptophyta</taxon>
        <taxon>Embryophyta</taxon>
        <taxon>Tracheophyta</taxon>
        <taxon>Spermatophyta</taxon>
        <taxon>Magnoliopsida</taxon>
        <taxon>Liliopsida</taxon>
        <taxon>Poales</taxon>
        <taxon>Poaceae</taxon>
        <taxon>PACMAD clade</taxon>
        <taxon>Panicoideae</taxon>
        <taxon>Andropogonodae</taxon>
        <taxon>Andropogoneae</taxon>
        <taxon>Tripsacinae</taxon>
        <taxon>Zea</taxon>
    </lineage>
</organism>
<feature type="chain" id="PRO_5018729429" evidence="2">
    <location>
        <begin position="34"/>
        <end position="152"/>
    </location>
</feature>